<feature type="compositionally biased region" description="Low complexity" evidence="1">
    <location>
        <begin position="22"/>
        <end position="35"/>
    </location>
</feature>
<accession>A0A382DIG0</accession>
<feature type="compositionally biased region" description="Basic residues" evidence="1">
    <location>
        <begin position="55"/>
        <end position="67"/>
    </location>
</feature>
<name>A0A382DIG0_9ZZZZ</name>
<gene>
    <name evidence="2" type="ORF">METZ01_LOCUS190251</name>
</gene>
<reference evidence="2" key="1">
    <citation type="submission" date="2018-05" db="EMBL/GenBank/DDBJ databases">
        <authorList>
            <person name="Lanie J.A."/>
            <person name="Ng W.-L."/>
            <person name="Kazmierczak K.M."/>
            <person name="Andrzejewski T.M."/>
            <person name="Davidsen T.M."/>
            <person name="Wayne K.J."/>
            <person name="Tettelin H."/>
            <person name="Glass J.I."/>
            <person name="Rusch D."/>
            <person name="Podicherti R."/>
            <person name="Tsui H.-C.T."/>
            <person name="Winkler M.E."/>
        </authorList>
    </citation>
    <scope>NUCLEOTIDE SEQUENCE</scope>
</reference>
<organism evidence="2">
    <name type="scientific">marine metagenome</name>
    <dbReference type="NCBI Taxonomy" id="408172"/>
    <lineage>
        <taxon>unclassified sequences</taxon>
        <taxon>metagenomes</taxon>
        <taxon>ecological metagenomes</taxon>
    </lineage>
</organism>
<sequence>MGRKKQRISTEGGESLTQNPFGALEGLEGLPAGPEDSSKVESSAAPAEVPEKTSKRGKKNTNRGRVD</sequence>
<protein>
    <submittedName>
        <fullName evidence="2">Uncharacterized protein</fullName>
    </submittedName>
</protein>
<evidence type="ECO:0000313" key="2">
    <source>
        <dbReference type="EMBL" id="SVB37397.1"/>
    </source>
</evidence>
<evidence type="ECO:0000256" key="1">
    <source>
        <dbReference type="SAM" id="MobiDB-lite"/>
    </source>
</evidence>
<feature type="non-terminal residue" evidence="2">
    <location>
        <position position="67"/>
    </location>
</feature>
<feature type="region of interest" description="Disordered" evidence="1">
    <location>
        <begin position="1"/>
        <end position="67"/>
    </location>
</feature>
<proteinExistence type="predicted"/>
<dbReference type="AlphaFoldDB" id="A0A382DIG0"/>
<dbReference type="EMBL" id="UINC01039222">
    <property type="protein sequence ID" value="SVB37397.1"/>
    <property type="molecule type" value="Genomic_DNA"/>
</dbReference>